<feature type="compositionally biased region" description="Polar residues" evidence="13">
    <location>
        <begin position="397"/>
        <end position="409"/>
    </location>
</feature>
<keyword evidence="7" id="KW-0808">Transferase</keyword>
<evidence type="ECO:0000256" key="4">
    <source>
        <dbReference type="ARBA" id="ARBA00012483"/>
    </source>
</evidence>
<dbReference type="InterPro" id="IPR041888">
    <property type="entry name" value="RING-HC_ZNF598/HEL2"/>
</dbReference>
<evidence type="ECO:0000259" key="14">
    <source>
        <dbReference type="PROSITE" id="PS50089"/>
    </source>
</evidence>
<feature type="region of interest" description="Disordered" evidence="13">
    <location>
        <begin position="543"/>
        <end position="726"/>
    </location>
</feature>
<evidence type="ECO:0000256" key="1">
    <source>
        <dbReference type="ARBA" id="ARBA00000900"/>
    </source>
</evidence>
<evidence type="ECO:0000313" key="15">
    <source>
        <dbReference type="EMBL" id="KAF9792169.1"/>
    </source>
</evidence>
<dbReference type="InterPro" id="IPR013087">
    <property type="entry name" value="Znf_C2H2_type"/>
</dbReference>
<feature type="compositionally biased region" description="Pro residues" evidence="13">
    <location>
        <begin position="628"/>
        <end position="642"/>
    </location>
</feature>
<keyword evidence="16" id="KW-1185">Reference proteome</keyword>
<dbReference type="OrthoDB" id="3838338at2759"/>
<dbReference type="SUPFAM" id="SSF57850">
    <property type="entry name" value="RING/U-box"/>
    <property type="match status" value="1"/>
</dbReference>
<dbReference type="GO" id="GO:0005737">
    <property type="term" value="C:cytoplasm"/>
    <property type="evidence" value="ECO:0007669"/>
    <property type="project" value="UniProtKB-SubCell"/>
</dbReference>
<feature type="region of interest" description="Disordered" evidence="13">
    <location>
        <begin position="1"/>
        <end position="72"/>
    </location>
</feature>
<evidence type="ECO:0000313" key="16">
    <source>
        <dbReference type="Proteomes" id="UP000736335"/>
    </source>
</evidence>
<comment type="subcellular location">
    <subcellularLocation>
        <location evidence="2">Cytoplasm</location>
    </subcellularLocation>
</comment>
<sequence>MSASVTTVNGDSSLPTQRRGGGGRSRGSRGRGRGSGPTQRPKPQNDPAPAENTDAAETPATPTTATLTLTEPAAVIENTDAAPRDDDSGICLICAEAVSYYSVPECNHRTCHVCALRLRALYKRQDCTFCKEPQLSLIFTTSPTATFKSFTPNAIPYKDAKLSIFFETQEMMEDTLILLRFNCPDGSCDYIARGWGDLKLHVRGAHGNLMCDLCIRMKKVFAHEHTTHPPNLMPYHLPSIRPLGTSQKPKDVDIEAHPMCEFCRECFYDNDAIYAHMRESHEECFVCKRNGVTHKFFKNYDTLETHFLKDHFPCKQPTCVEQKFVVFATEMDLRGHMVETHGAEMTQRDRRDLRRLDTGFEYEDHRRRGMSGNRGRGRDPLPQRPPPNVRRRELGTGLTTDTPIPSGSTHDPPVDLPAPPQGTDLATAERYHTLYSKVASIAANPPRAVGAVELSLRSYRGSESTARDLISSIWNVLDHNLDTCATLVNMVVDVLDVEDKKKDLLNAWNGFKIEQRGQFPELVPTSIGTEYAGIAGGRILNAKQQASRTSRPRRQVLDRVAAAASSTSWSRPNSQGANHFPALASTSRLPPKPPGPSRPQQKSATPWTNSGQGSNSGFRPQVRQPEPAARPQPKRAPAPPPLSNSAFPELPNVASNKPPRKFISGNKSLKNILGDTLPAEPAWGQGPSTQPSSPPPDPEPEPTTTKGRKGKGKQKQTLLKLGGLPT</sequence>
<dbReference type="GO" id="GO:0061630">
    <property type="term" value="F:ubiquitin protein ligase activity"/>
    <property type="evidence" value="ECO:0007669"/>
    <property type="project" value="UniProtKB-EC"/>
</dbReference>
<keyword evidence="10" id="KW-0862">Zinc</keyword>
<protein>
    <recommendedName>
        <fullName evidence="4">RING-type E3 ubiquitin transferase</fullName>
        <ecNumber evidence="4">2.3.2.27</ecNumber>
    </recommendedName>
</protein>
<dbReference type="EMBL" id="WIUZ02000001">
    <property type="protein sequence ID" value="KAF9792169.1"/>
    <property type="molecule type" value="Genomic_DNA"/>
</dbReference>
<feature type="compositionally biased region" description="Polar residues" evidence="13">
    <location>
        <begin position="1"/>
        <end position="16"/>
    </location>
</feature>
<dbReference type="InterPro" id="IPR001841">
    <property type="entry name" value="Znf_RING"/>
</dbReference>
<dbReference type="Pfam" id="PF23230">
    <property type="entry name" value="zf-C2H2_13"/>
    <property type="match status" value="1"/>
</dbReference>
<dbReference type="AlphaFoldDB" id="A0A9P6HPA5"/>
<reference evidence="15" key="1">
    <citation type="journal article" date="2020" name="Nat. Commun.">
        <title>Large-scale genome sequencing of mycorrhizal fungi provides insights into the early evolution of symbiotic traits.</title>
        <authorList>
            <person name="Miyauchi S."/>
            <person name="Kiss E."/>
            <person name="Kuo A."/>
            <person name="Drula E."/>
            <person name="Kohler A."/>
            <person name="Sanchez-Garcia M."/>
            <person name="Morin E."/>
            <person name="Andreopoulos B."/>
            <person name="Barry K.W."/>
            <person name="Bonito G."/>
            <person name="Buee M."/>
            <person name="Carver A."/>
            <person name="Chen C."/>
            <person name="Cichocki N."/>
            <person name="Clum A."/>
            <person name="Culley D."/>
            <person name="Crous P.W."/>
            <person name="Fauchery L."/>
            <person name="Girlanda M."/>
            <person name="Hayes R.D."/>
            <person name="Keri Z."/>
            <person name="LaButti K."/>
            <person name="Lipzen A."/>
            <person name="Lombard V."/>
            <person name="Magnuson J."/>
            <person name="Maillard F."/>
            <person name="Murat C."/>
            <person name="Nolan M."/>
            <person name="Ohm R.A."/>
            <person name="Pangilinan J."/>
            <person name="Pereira M.F."/>
            <person name="Perotto S."/>
            <person name="Peter M."/>
            <person name="Pfister S."/>
            <person name="Riley R."/>
            <person name="Sitrit Y."/>
            <person name="Stielow J.B."/>
            <person name="Szollosi G."/>
            <person name="Zifcakova L."/>
            <person name="Stursova M."/>
            <person name="Spatafora J.W."/>
            <person name="Tedersoo L."/>
            <person name="Vaario L.M."/>
            <person name="Yamada A."/>
            <person name="Yan M."/>
            <person name="Wang P."/>
            <person name="Xu J."/>
            <person name="Bruns T."/>
            <person name="Baldrian P."/>
            <person name="Vilgalys R."/>
            <person name="Dunand C."/>
            <person name="Henrissat B."/>
            <person name="Grigoriev I.V."/>
            <person name="Hibbett D."/>
            <person name="Nagy L.G."/>
            <person name="Martin F.M."/>
        </authorList>
    </citation>
    <scope>NUCLEOTIDE SEQUENCE</scope>
    <source>
        <strain evidence="15">UH-Tt-Lm1</strain>
    </source>
</reference>
<comment type="pathway">
    <text evidence="3">Protein modification; protein ubiquitination.</text>
</comment>
<evidence type="ECO:0000256" key="3">
    <source>
        <dbReference type="ARBA" id="ARBA00004906"/>
    </source>
</evidence>
<keyword evidence="8" id="KW-0479">Metal-binding</keyword>
<name>A0A9P6HPA5_9AGAM</name>
<keyword evidence="5" id="KW-0963">Cytoplasm</keyword>
<dbReference type="PROSITE" id="PS00028">
    <property type="entry name" value="ZINC_FINGER_C2H2_1"/>
    <property type="match status" value="1"/>
</dbReference>
<evidence type="ECO:0000256" key="12">
    <source>
        <dbReference type="PROSITE-ProRule" id="PRU00175"/>
    </source>
</evidence>
<evidence type="ECO:0000256" key="5">
    <source>
        <dbReference type="ARBA" id="ARBA00022490"/>
    </source>
</evidence>
<evidence type="ECO:0000256" key="7">
    <source>
        <dbReference type="ARBA" id="ARBA00022679"/>
    </source>
</evidence>
<dbReference type="InterPro" id="IPR056437">
    <property type="entry name" value="Znf-C2H2_ZNF598/HEL2"/>
</dbReference>
<dbReference type="InterPro" id="IPR044288">
    <property type="entry name" value="ZNF598/HEL2"/>
</dbReference>
<evidence type="ECO:0000256" key="2">
    <source>
        <dbReference type="ARBA" id="ARBA00004496"/>
    </source>
</evidence>
<feature type="region of interest" description="Disordered" evidence="13">
    <location>
        <begin position="342"/>
        <end position="424"/>
    </location>
</feature>
<comment type="caution">
    <text evidence="15">The sequence shown here is derived from an EMBL/GenBank/DDBJ whole genome shotgun (WGS) entry which is preliminary data.</text>
</comment>
<dbReference type="GO" id="GO:0016567">
    <property type="term" value="P:protein ubiquitination"/>
    <property type="evidence" value="ECO:0007669"/>
    <property type="project" value="TreeGrafter"/>
</dbReference>
<dbReference type="PANTHER" id="PTHR22938">
    <property type="entry name" value="ZINC FINGER PROTEIN 598"/>
    <property type="match status" value="1"/>
</dbReference>
<evidence type="ECO:0000256" key="13">
    <source>
        <dbReference type="SAM" id="MobiDB-lite"/>
    </source>
</evidence>
<keyword evidence="9 12" id="KW-0863">Zinc-finger</keyword>
<gene>
    <name evidence="15" type="ORF">BJ322DRAFT_17332</name>
</gene>
<evidence type="ECO:0000256" key="8">
    <source>
        <dbReference type="ARBA" id="ARBA00022723"/>
    </source>
</evidence>
<dbReference type="GO" id="GO:0008270">
    <property type="term" value="F:zinc ion binding"/>
    <property type="evidence" value="ECO:0007669"/>
    <property type="project" value="UniProtKB-KW"/>
</dbReference>
<feature type="compositionally biased region" description="Low complexity" evidence="13">
    <location>
        <begin position="715"/>
        <end position="726"/>
    </location>
</feature>
<feature type="compositionally biased region" description="Basic and acidic residues" evidence="13">
    <location>
        <begin position="342"/>
        <end position="366"/>
    </location>
</feature>
<feature type="domain" description="RING-type" evidence="14">
    <location>
        <begin position="91"/>
        <end position="131"/>
    </location>
</feature>
<accession>A0A9P6HPA5</accession>
<dbReference type="GO" id="GO:0043022">
    <property type="term" value="F:ribosome binding"/>
    <property type="evidence" value="ECO:0007669"/>
    <property type="project" value="TreeGrafter"/>
</dbReference>
<feature type="compositionally biased region" description="Polar residues" evidence="13">
    <location>
        <begin position="564"/>
        <end position="577"/>
    </location>
</feature>
<dbReference type="CDD" id="cd16615">
    <property type="entry name" value="RING-HC_ZNF598"/>
    <property type="match status" value="1"/>
</dbReference>
<feature type="compositionally biased region" description="Low complexity" evidence="13">
    <location>
        <begin position="45"/>
        <end position="72"/>
    </location>
</feature>
<comment type="catalytic activity">
    <reaction evidence="1">
        <text>S-ubiquitinyl-[E2 ubiquitin-conjugating enzyme]-L-cysteine + [acceptor protein]-L-lysine = [E2 ubiquitin-conjugating enzyme]-L-cysteine + N(6)-ubiquitinyl-[acceptor protein]-L-lysine.</text>
        <dbReference type="EC" id="2.3.2.27"/>
    </reaction>
</comment>
<comment type="similarity">
    <text evidence="11">Belongs to the ZNF598/HEL2 family.</text>
</comment>
<dbReference type="Pfam" id="PF25447">
    <property type="entry name" value="RING_ZNF598"/>
    <property type="match status" value="1"/>
</dbReference>
<evidence type="ECO:0000256" key="9">
    <source>
        <dbReference type="ARBA" id="ARBA00022771"/>
    </source>
</evidence>
<dbReference type="PANTHER" id="PTHR22938:SF0">
    <property type="entry name" value="E3 UBIQUITIN-PROTEIN LIGASE ZNF598"/>
    <property type="match status" value="1"/>
</dbReference>
<proteinExistence type="inferred from homology"/>
<organism evidence="15 16">
    <name type="scientific">Thelephora terrestris</name>
    <dbReference type="NCBI Taxonomy" id="56493"/>
    <lineage>
        <taxon>Eukaryota</taxon>
        <taxon>Fungi</taxon>
        <taxon>Dikarya</taxon>
        <taxon>Basidiomycota</taxon>
        <taxon>Agaricomycotina</taxon>
        <taxon>Agaricomycetes</taxon>
        <taxon>Thelephorales</taxon>
        <taxon>Thelephoraceae</taxon>
        <taxon>Thelephora</taxon>
    </lineage>
</organism>
<keyword evidence="6" id="KW-0597">Phosphoprotein</keyword>
<dbReference type="Proteomes" id="UP000736335">
    <property type="component" value="Unassembled WGS sequence"/>
</dbReference>
<dbReference type="PROSITE" id="PS50089">
    <property type="entry name" value="ZF_RING_2"/>
    <property type="match status" value="1"/>
</dbReference>
<feature type="compositionally biased region" description="Polar residues" evidence="13">
    <location>
        <begin position="604"/>
        <end position="618"/>
    </location>
</feature>
<evidence type="ECO:0000256" key="11">
    <source>
        <dbReference type="ARBA" id="ARBA00035113"/>
    </source>
</evidence>
<evidence type="ECO:0000256" key="10">
    <source>
        <dbReference type="ARBA" id="ARBA00022833"/>
    </source>
</evidence>
<dbReference type="Pfam" id="PF23202">
    <property type="entry name" value="PAH_ZNF598"/>
    <property type="match status" value="1"/>
</dbReference>
<dbReference type="GO" id="GO:0072344">
    <property type="term" value="P:rescue of stalled ribosome"/>
    <property type="evidence" value="ECO:0007669"/>
    <property type="project" value="InterPro"/>
</dbReference>
<reference evidence="15" key="2">
    <citation type="submission" date="2020-11" db="EMBL/GenBank/DDBJ databases">
        <authorList>
            <consortium name="DOE Joint Genome Institute"/>
            <person name="Kuo A."/>
            <person name="Miyauchi S."/>
            <person name="Kiss E."/>
            <person name="Drula E."/>
            <person name="Kohler A."/>
            <person name="Sanchez-Garcia M."/>
            <person name="Andreopoulos B."/>
            <person name="Barry K.W."/>
            <person name="Bonito G."/>
            <person name="Buee M."/>
            <person name="Carver A."/>
            <person name="Chen C."/>
            <person name="Cichocki N."/>
            <person name="Clum A."/>
            <person name="Culley D."/>
            <person name="Crous P.W."/>
            <person name="Fauchery L."/>
            <person name="Girlanda M."/>
            <person name="Hayes R."/>
            <person name="Keri Z."/>
            <person name="Labutti K."/>
            <person name="Lipzen A."/>
            <person name="Lombard V."/>
            <person name="Magnuson J."/>
            <person name="Maillard F."/>
            <person name="Morin E."/>
            <person name="Murat C."/>
            <person name="Nolan M."/>
            <person name="Ohm R."/>
            <person name="Pangilinan J."/>
            <person name="Pereira M."/>
            <person name="Perotto S."/>
            <person name="Peter M."/>
            <person name="Riley R."/>
            <person name="Sitrit Y."/>
            <person name="Stielow B."/>
            <person name="Szollosi G."/>
            <person name="Zifcakova L."/>
            <person name="Stursova M."/>
            <person name="Spatafora J.W."/>
            <person name="Tedersoo L."/>
            <person name="Vaario L.-M."/>
            <person name="Yamada A."/>
            <person name="Yan M."/>
            <person name="Wang P."/>
            <person name="Xu J."/>
            <person name="Bruns T."/>
            <person name="Baldrian P."/>
            <person name="Vilgalys R."/>
            <person name="Henrissat B."/>
            <person name="Grigoriev I.V."/>
            <person name="Hibbett D."/>
            <person name="Nagy L.G."/>
            <person name="Martin F.M."/>
        </authorList>
    </citation>
    <scope>NUCLEOTIDE SEQUENCE</scope>
    <source>
        <strain evidence="15">UH-Tt-Lm1</strain>
    </source>
</reference>
<dbReference type="EC" id="2.3.2.27" evidence="4"/>
<evidence type="ECO:0000256" key="6">
    <source>
        <dbReference type="ARBA" id="ARBA00022553"/>
    </source>
</evidence>
<dbReference type="SMART" id="SM00355">
    <property type="entry name" value="ZnF_C2H2"/>
    <property type="match status" value="4"/>
</dbReference>
<dbReference type="InterPro" id="IPR057634">
    <property type="entry name" value="PAH_ZNF598/HEL2"/>
</dbReference>